<feature type="region of interest" description="Disordered" evidence="19">
    <location>
        <begin position="512"/>
        <end position="541"/>
    </location>
</feature>
<evidence type="ECO:0000256" key="5">
    <source>
        <dbReference type="ARBA" id="ARBA00014520"/>
    </source>
</evidence>
<evidence type="ECO:0000256" key="8">
    <source>
        <dbReference type="ARBA" id="ARBA00022618"/>
    </source>
</evidence>
<comment type="subcellular location">
    <subcellularLocation>
        <location evidence="3">Chromosome</location>
        <location evidence="3">Centromere</location>
        <location evidence="3">Kinetochore</location>
    </subcellularLocation>
    <subcellularLocation>
        <location evidence="2">Cytoplasm</location>
        <location evidence="2">Cytoskeleton</location>
        <location evidence="2">Spindle</location>
    </subcellularLocation>
    <subcellularLocation>
        <location evidence="1">Nucleus</location>
    </subcellularLocation>
</comment>
<evidence type="ECO:0000256" key="10">
    <source>
        <dbReference type="ARBA" id="ARBA00022776"/>
    </source>
</evidence>
<feature type="compositionally biased region" description="Polar residues" evidence="19">
    <location>
        <begin position="188"/>
        <end position="202"/>
    </location>
</feature>
<dbReference type="HOGENOM" id="CLU_037658_0_0_1"/>
<evidence type="ECO:0000256" key="6">
    <source>
        <dbReference type="ARBA" id="ARBA00022454"/>
    </source>
</evidence>
<accession>G8Y0W9</accession>
<dbReference type="STRING" id="559304.G8Y0W9"/>
<keyword evidence="21" id="KW-1185">Reference proteome</keyword>
<evidence type="ECO:0000256" key="11">
    <source>
        <dbReference type="ARBA" id="ARBA00022829"/>
    </source>
</evidence>
<feature type="coiled-coil region" evidence="18">
    <location>
        <begin position="31"/>
        <end position="58"/>
    </location>
</feature>
<evidence type="ECO:0000256" key="15">
    <source>
        <dbReference type="ARBA" id="ARBA00023306"/>
    </source>
</evidence>
<dbReference type="GO" id="GO:0072686">
    <property type="term" value="C:mitotic spindle"/>
    <property type="evidence" value="ECO:0007669"/>
    <property type="project" value="InterPro"/>
</dbReference>
<evidence type="ECO:0000256" key="18">
    <source>
        <dbReference type="SAM" id="Coils"/>
    </source>
</evidence>
<evidence type="ECO:0000256" key="1">
    <source>
        <dbReference type="ARBA" id="ARBA00004123"/>
    </source>
</evidence>
<keyword evidence="6" id="KW-0158">Chromosome</keyword>
<keyword evidence="10" id="KW-0498">Mitosis</keyword>
<feature type="region of interest" description="Disordered" evidence="19">
    <location>
        <begin position="303"/>
        <end position="499"/>
    </location>
</feature>
<organism evidence="20 21">
    <name type="scientific">Pichia sorbitophila (strain ATCC MYA-4447 / BCRC 22081 / CBS 7064 / NBRC 10061 / NRRL Y-12695)</name>
    <name type="common">Hybrid yeast</name>
    <dbReference type="NCBI Taxonomy" id="559304"/>
    <lineage>
        <taxon>Eukaryota</taxon>
        <taxon>Fungi</taxon>
        <taxon>Dikarya</taxon>
        <taxon>Ascomycota</taxon>
        <taxon>Saccharomycotina</taxon>
        <taxon>Pichiomycetes</taxon>
        <taxon>Debaryomycetaceae</taxon>
        <taxon>Millerozyma</taxon>
    </lineage>
</organism>
<keyword evidence="18" id="KW-0175">Coiled coil</keyword>
<feature type="compositionally biased region" description="Basic and acidic residues" evidence="19">
    <location>
        <begin position="235"/>
        <end position="245"/>
    </location>
</feature>
<dbReference type="AlphaFoldDB" id="G8Y0W9"/>
<dbReference type="InParanoid" id="G8Y0W9"/>
<feature type="compositionally biased region" description="Basic and acidic residues" evidence="19">
    <location>
        <begin position="216"/>
        <end position="226"/>
    </location>
</feature>
<feature type="region of interest" description="Disordered" evidence="19">
    <location>
        <begin position="264"/>
        <end position="289"/>
    </location>
</feature>
<keyword evidence="7" id="KW-0963">Cytoplasm</keyword>
<evidence type="ECO:0000256" key="4">
    <source>
        <dbReference type="ARBA" id="ARBA00010731"/>
    </source>
</evidence>
<comment type="similarity">
    <text evidence="4">Belongs to the DASH complex ASK1 family.</text>
</comment>
<keyword evidence="13" id="KW-0206">Cytoskeleton</keyword>
<dbReference type="Pfam" id="PF08655">
    <property type="entry name" value="DASH_Ask1"/>
    <property type="match status" value="1"/>
</dbReference>
<keyword evidence="9" id="KW-0493">Microtubule</keyword>
<dbReference type="Proteomes" id="UP000005222">
    <property type="component" value="Chromosome N"/>
</dbReference>
<feature type="compositionally biased region" description="Basic and acidic residues" evidence="19">
    <location>
        <begin position="427"/>
        <end position="442"/>
    </location>
</feature>
<evidence type="ECO:0000256" key="17">
    <source>
        <dbReference type="ARBA" id="ARBA00029735"/>
    </source>
</evidence>
<keyword evidence="8" id="KW-0132">Cell division</keyword>
<feature type="compositionally biased region" description="Polar residues" evidence="19">
    <location>
        <begin position="361"/>
        <end position="389"/>
    </location>
</feature>
<evidence type="ECO:0000313" key="20">
    <source>
        <dbReference type="EMBL" id="CCE86472.1"/>
    </source>
</evidence>
<feature type="compositionally biased region" description="Polar residues" evidence="19">
    <location>
        <begin position="416"/>
        <end position="426"/>
    </location>
</feature>
<sequence length="620" mass="69297">MKRYSIAPTSSRRKSTLNSNYYSKSEDGADTESATLELERLEQEITLVLQEIDKNISKANAVINDKVFPVLRKHAASSTSVWNNVNFWKYFLEQSANVELTSYEAPANSSTDINTLTNSKSHFLLSNEDEEGDNEIRTNTETDQGRENAEQAKQNKIPLMKGFTNIVENTPTWSTEEQMQPKDRFNMQASTPQLKQRSSFIATNKEGQDLGTTNAHQERKHDKEFKSPPNIQSSSRDHPEQDTAAREGNSPFIVTHTVRQSLDHLHKISISPRKGAKGKSKVTKDNGISDDIRRRSSLIQNLIDSSPTLPEPPVLLSEMGNINSNNSNDPSSQEKDLERLSPITLPGTKDITPFEDRDKGTQNVSKSGSGKQRFPTTPTLRNSIGSSNEVDIMRTPIGVRMRYGADDSDLPPPPTESNTGAYQQTSTDERRTPDKGNKRDSEVQAGENDELRLTHLQAIGNAAGERDRDSARSSNHKKQKIMVDDDRDNVFYDPSKQDRSINSTVYHSMLHHQENKSGSANNTYKENSRDTTSHSNSNHSKSISHLFDEVLSSAQPSNPSEKQGNADNQHNSTDLFNEVAPPPIHHEKSENDTTDTTSDLGSLLTERLKTFTNFSQHFGS</sequence>
<feature type="compositionally biased region" description="Polar residues" evidence="19">
    <location>
        <begin position="553"/>
        <end position="575"/>
    </location>
</feature>
<proteinExistence type="inferred from homology"/>
<feature type="region of interest" description="Disordered" evidence="19">
    <location>
        <begin position="188"/>
        <end position="251"/>
    </location>
</feature>
<evidence type="ECO:0000256" key="19">
    <source>
        <dbReference type="SAM" id="MobiDB-lite"/>
    </source>
</evidence>
<evidence type="ECO:0000256" key="7">
    <source>
        <dbReference type="ARBA" id="ARBA00022490"/>
    </source>
</evidence>
<dbReference type="GO" id="GO:0044732">
    <property type="term" value="C:mitotic spindle pole body"/>
    <property type="evidence" value="ECO:0007669"/>
    <property type="project" value="TreeGrafter"/>
</dbReference>
<dbReference type="GO" id="GO:0051301">
    <property type="term" value="P:cell division"/>
    <property type="evidence" value="ECO:0007669"/>
    <property type="project" value="UniProtKB-KW"/>
</dbReference>
<feature type="region of interest" description="Disordered" evidence="19">
    <location>
        <begin position="127"/>
        <end position="155"/>
    </location>
</feature>
<keyword evidence="11" id="KW-0159">Chromosome partition</keyword>
<evidence type="ECO:0000256" key="9">
    <source>
        <dbReference type="ARBA" id="ARBA00022701"/>
    </source>
</evidence>
<name>G8Y0W9_PICSO</name>
<feature type="region of interest" description="Disordered" evidence="19">
    <location>
        <begin position="1"/>
        <end position="29"/>
    </location>
</feature>
<dbReference type="PANTHER" id="PTHR28200">
    <property type="entry name" value="DASH COMPLEX SUBUNIT ASK1"/>
    <property type="match status" value="1"/>
</dbReference>
<evidence type="ECO:0000256" key="2">
    <source>
        <dbReference type="ARBA" id="ARBA00004186"/>
    </source>
</evidence>
<evidence type="ECO:0000313" key="21">
    <source>
        <dbReference type="Proteomes" id="UP000005222"/>
    </source>
</evidence>
<keyword evidence="16" id="KW-0137">Centromere</keyword>
<dbReference type="GO" id="GO:0005874">
    <property type="term" value="C:microtubule"/>
    <property type="evidence" value="ECO:0007669"/>
    <property type="project" value="UniProtKB-KW"/>
</dbReference>
<dbReference type="PANTHER" id="PTHR28200:SF1">
    <property type="entry name" value="DASH COMPLEX SUBUNIT ASK1"/>
    <property type="match status" value="1"/>
</dbReference>
<evidence type="ECO:0000256" key="14">
    <source>
        <dbReference type="ARBA" id="ARBA00023242"/>
    </source>
</evidence>
<reference evidence="20 21" key="1">
    <citation type="journal article" date="2012" name="G3 (Bethesda)">
        <title>Pichia sorbitophila, an interspecies yeast hybrid reveals early steps of genome resolution following polyploidization.</title>
        <authorList>
            <person name="Leh Louis V."/>
            <person name="Despons L."/>
            <person name="Friedrich A."/>
            <person name="Martin T."/>
            <person name="Durrens P."/>
            <person name="Casaregola S."/>
            <person name="Neuveglise C."/>
            <person name="Fairhead C."/>
            <person name="Marck C."/>
            <person name="Cruz J.A."/>
            <person name="Straub M.L."/>
            <person name="Kugler V."/>
            <person name="Sacerdot C."/>
            <person name="Uzunov Z."/>
            <person name="Thierry A."/>
            <person name="Weiss S."/>
            <person name="Bleykasten C."/>
            <person name="De Montigny J."/>
            <person name="Jacques N."/>
            <person name="Jung P."/>
            <person name="Lemaire M."/>
            <person name="Mallet S."/>
            <person name="Morel G."/>
            <person name="Richard G.F."/>
            <person name="Sarkar A."/>
            <person name="Savel G."/>
            <person name="Schacherer J."/>
            <person name="Seret M.L."/>
            <person name="Talla E."/>
            <person name="Samson G."/>
            <person name="Jubin C."/>
            <person name="Poulain J."/>
            <person name="Vacherie B."/>
            <person name="Barbe V."/>
            <person name="Pelletier E."/>
            <person name="Sherman D.J."/>
            <person name="Westhof E."/>
            <person name="Weissenbach J."/>
            <person name="Baret P.V."/>
            <person name="Wincker P."/>
            <person name="Gaillardin C."/>
            <person name="Dujon B."/>
            <person name="Souciet J.L."/>
        </authorList>
    </citation>
    <scope>NUCLEOTIDE SEQUENCE [LARGE SCALE GENOMIC DNA]</scope>
    <source>
        <strain evidence="21">ATCC MYA-4447 / BCRC 22081 / CBS 7064 / NBRC 10061 / NRRL Y-12695</strain>
    </source>
</reference>
<protein>
    <recommendedName>
        <fullName evidence="5">DASH complex subunit ASK1</fullName>
    </recommendedName>
    <alternativeName>
        <fullName evidence="17">Outer kinetochore protein ASK1</fullName>
    </alternativeName>
</protein>
<evidence type="ECO:0000256" key="16">
    <source>
        <dbReference type="ARBA" id="ARBA00023328"/>
    </source>
</evidence>
<evidence type="ECO:0000256" key="12">
    <source>
        <dbReference type="ARBA" id="ARBA00022838"/>
    </source>
</evidence>
<dbReference type="InterPro" id="IPR013964">
    <property type="entry name" value="DASH_Ask1"/>
</dbReference>
<feature type="compositionally biased region" description="Low complexity" evidence="19">
    <location>
        <begin position="317"/>
        <end position="331"/>
    </location>
</feature>
<feature type="compositionally biased region" description="Basic and acidic residues" evidence="19">
    <location>
        <begin position="481"/>
        <end position="499"/>
    </location>
</feature>
<feature type="region of interest" description="Disordered" evidence="19">
    <location>
        <begin position="553"/>
        <end position="600"/>
    </location>
</feature>
<keyword evidence="14" id="KW-0539">Nucleus</keyword>
<dbReference type="EMBL" id="FO082046">
    <property type="protein sequence ID" value="CCE86472.1"/>
    <property type="molecule type" value="Genomic_DNA"/>
</dbReference>
<gene>
    <name evidence="20" type="primary">Piso0_004963</name>
    <name evidence="20" type="ORF">GNLVRS01_PISO0N04919g</name>
</gene>
<keyword evidence="12" id="KW-0995">Kinetochore</keyword>
<evidence type="ECO:0000256" key="13">
    <source>
        <dbReference type="ARBA" id="ARBA00023212"/>
    </source>
</evidence>
<keyword evidence="15" id="KW-0131">Cell cycle</keyword>
<evidence type="ECO:0000256" key="3">
    <source>
        <dbReference type="ARBA" id="ARBA00004629"/>
    </source>
</evidence>
<dbReference type="OMA" id="YHRVSIS"/>
<dbReference type="GO" id="GO:0008608">
    <property type="term" value="P:attachment of spindle microtubules to kinetochore"/>
    <property type="evidence" value="ECO:0007669"/>
    <property type="project" value="InterPro"/>
</dbReference>
<feature type="compositionally biased region" description="Polar residues" evidence="19">
    <location>
        <begin position="516"/>
        <end position="525"/>
    </location>
</feature>
<dbReference type="GO" id="GO:0042729">
    <property type="term" value="C:DASH complex"/>
    <property type="evidence" value="ECO:0007669"/>
    <property type="project" value="InterPro"/>
</dbReference>
<dbReference type="OrthoDB" id="5573898at2759"/>
<feature type="compositionally biased region" description="Basic and acidic residues" evidence="19">
    <location>
        <begin position="134"/>
        <end position="150"/>
    </location>
</feature>
<dbReference type="eggNOG" id="ENOG502RZQN">
    <property type="taxonomic scope" value="Eukaryota"/>
</dbReference>